<feature type="region of interest" description="Disordered" evidence="1">
    <location>
        <begin position="1"/>
        <end position="147"/>
    </location>
</feature>
<organism evidence="2">
    <name type="scientific">Ananas comosus var. bracteatus</name>
    <name type="common">red pineapple</name>
    <dbReference type="NCBI Taxonomy" id="296719"/>
    <lineage>
        <taxon>Eukaryota</taxon>
        <taxon>Viridiplantae</taxon>
        <taxon>Streptophyta</taxon>
        <taxon>Embryophyta</taxon>
        <taxon>Tracheophyta</taxon>
        <taxon>Spermatophyta</taxon>
        <taxon>Magnoliopsida</taxon>
        <taxon>Liliopsida</taxon>
        <taxon>Poales</taxon>
        <taxon>Bromeliaceae</taxon>
        <taxon>Bromelioideae</taxon>
        <taxon>Ananas</taxon>
    </lineage>
</organism>
<protein>
    <submittedName>
        <fullName evidence="2">Uncharacterized protein</fullName>
    </submittedName>
</protein>
<proteinExistence type="predicted"/>
<evidence type="ECO:0000313" key="2">
    <source>
        <dbReference type="EMBL" id="CAD1825860.1"/>
    </source>
</evidence>
<reference evidence="2" key="1">
    <citation type="submission" date="2020-07" db="EMBL/GenBank/DDBJ databases">
        <authorList>
            <person name="Lin J."/>
        </authorList>
    </citation>
    <scope>NUCLEOTIDE SEQUENCE</scope>
</reference>
<feature type="compositionally biased region" description="Basic and acidic residues" evidence="1">
    <location>
        <begin position="1"/>
        <end position="10"/>
    </location>
</feature>
<dbReference type="AlphaFoldDB" id="A0A6V7P4Y9"/>
<dbReference type="EMBL" id="LR862145">
    <property type="protein sequence ID" value="CAD1825860.1"/>
    <property type="molecule type" value="Genomic_DNA"/>
</dbReference>
<name>A0A6V7P4Y9_ANACO</name>
<accession>A0A6V7P4Y9</accession>
<evidence type="ECO:0000256" key="1">
    <source>
        <dbReference type="SAM" id="MobiDB-lite"/>
    </source>
</evidence>
<sequence>MKEKKVEKKQNLGKQVSNGDYKLPTSREAPIQAQNQLRLKFDPPQSSNRKLEATKVPQKLKFTSARFGQFSPRGTGLPDLGPVSQPAPENPTFGNRSLPARDRSLPAQTRSGPVSTARDRLPRRHRSTVHWGTGLSYQGPVPESKNSQDTAKTLEIELLGRYTIDGPPPSVKKFGMQIEHSNLAICKESSAPAEARDRGKGIA</sequence>
<gene>
    <name evidence="2" type="ORF">CB5_LOCUS9071</name>
</gene>